<evidence type="ECO:0000313" key="9">
    <source>
        <dbReference type="Proteomes" id="UP001050691"/>
    </source>
</evidence>
<evidence type="ECO:0008006" key="10">
    <source>
        <dbReference type="Google" id="ProtNLM"/>
    </source>
</evidence>
<dbReference type="Gene3D" id="3.40.50.300">
    <property type="entry name" value="P-loop containing nucleotide triphosphate hydrolases"/>
    <property type="match status" value="1"/>
</dbReference>
<keyword evidence="3" id="KW-0812">Transmembrane</keyword>
<keyword evidence="5" id="KW-0472">Membrane</keyword>
<evidence type="ECO:0000313" key="8">
    <source>
        <dbReference type="EMBL" id="GJJ08113.1"/>
    </source>
</evidence>
<dbReference type="Pfam" id="PF00005">
    <property type="entry name" value="ABC_tran"/>
    <property type="match status" value="1"/>
</dbReference>
<evidence type="ECO:0000256" key="1">
    <source>
        <dbReference type="ARBA" id="ARBA00004141"/>
    </source>
</evidence>
<reference evidence="8" key="1">
    <citation type="submission" date="2021-10" db="EMBL/GenBank/DDBJ databases">
        <title>De novo Genome Assembly of Clathrus columnatus (Basidiomycota, Fungi) Using Illumina and Nanopore Sequence Data.</title>
        <authorList>
            <person name="Ogiso-Tanaka E."/>
            <person name="Itagaki H."/>
            <person name="Hosoya T."/>
            <person name="Hosaka K."/>
        </authorList>
    </citation>
    <scope>NUCLEOTIDE SEQUENCE</scope>
    <source>
        <strain evidence="8">MO-923</strain>
    </source>
</reference>
<evidence type="ECO:0000259" key="6">
    <source>
        <dbReference type="Pfam" id="PF00005"/>
    </source>
</evidence>
<evidence type="ECO:0000256" key="4">
    <source>
        <dbReference type="ARBA" id="ARBA00022989"/>
    </source>
</evidence>
<dbReference type="EMBL" id="BPWL01000003">
    <property type="protein sequence ID" value="GJJ08113.1"/>
    <property type="molecule type" value="Genomic_DNA"/>
</dbReference>
<dbReference type="GO" id="GO:0016887">
    <property type="term" value="F:ATP hydrolysis activity"/>
    <property type="evidence" value="ECO:0007669"/>
    <property type="project" value="InterPro"/>
</dbReference>
<feature type="domain" description="ABC transporter family G" evidence="7">
    <location>
        <begin position="212"/>
        <end position="282"/>
    </location>
</feature>
<dbReference type="InterPro" id="IPR027417">
    <property type="entry name" value="P-loop_NTPase"/>
</dbReference>
<dbReference type="GO" id="GO:0005524">
    <property type="term" value="F:ATP binding"/>
    <property type="evidence" value="ECO:0007669"/>
    <property type="project" value="InterPro"/>
</dbReference>
<protein>
    <recommendedName>
        <fullName evidence="10">ABC transporter domain-containing protein</fullName>
    </recommendedName>
</protein>
<proteinExistence type="predicted"/>
<dbReference type="SUPFAM" id="SSF52540">
    <property type="entry name" value="P-loop containing nucleoside triphosphate hydrolases"/>
    <property type="match status" value="1"/>
</dbReference>
<comment type="caution">
    <text evidence="8">The sequence shown here is derived from an EMBL/GenBank/DDBJ whole genome shotgun (WGS) entry which is preliminary data.</text>
</comment>
<gene>
    <name evidence="8" type="ORF">Clacol_002321</name>
</gene>
<dbReference type="GO" id="GO:0016020">
    <property type="term" value="C:membrane"/>
    <property type="evidence" value="ECO:0007669"/>
    <property type="project" value="UniProtKB-SubCell"/>
</dbReference>
<keyword evidence="2" id="KW-0813">Transport</keyword>
<dbReference type="PANTHER" id="PTHR48041">
    <property type="entry name" value="ABC TRANSPORTER G FAMILY MEMBER 28"/>
    <property type="match status" value="1"/>
</dbReference>
<accession>A0AAV5A629</accession>
<dbReference type="InterPro" id="IPR003439">
    <property type="entry name" value="ABC_transporter-like_ATP-bd"/>
</dbReference>
<dbReference type="GO" id="GO:0140359">
    <property type="term" value="F:ABC-type transporter activity"/>
    <property type="evidence" value="ECO:0007669"/>
    <property type="project" value="InterPro"/>
</dbReference>
<dbReference type="Proteomes" id="UP001050691">
    <property type="component" value="Unassembled WGS sequence"/>
</dbReference>
<organism evidence="8 9">
    <name type="scientific">Clathrus columnatus</name>
    <dbReference type="NCBI Taxonomy" id="1419009"/>
    <lineage>
        <taxon>Eukaryota</taxon>
        <taxon>Fungi</taxon>
        <taxon>Dikarya</taxon>
        <taxon>Basidiomycota</taxon>
        <taxon>Agaricomycotina</taxon>
        <taxon>Agaricomycetes</taxon>
        <taxon>Phallomycetidae</taxon>
        <taxon>Phallales</taxon>
        <taxon>Clathraceae</taxon>
        <taxon>Clathrus</taxon>
    </lineage>
</organism>
<evidence type="ECO:0000259" key="7">
    <source>
        <dbReference type="Pfam" id="PF19055"/>
    </source>
</evidence>
<name>A0AAV5A629_9AGAM</name>
<dbReference type="InterPro" id="IPR043926">
    <property type="entry name" value="ABCG_dom"/>
</dbReference>
<dbReference type="Pfam" id="PF19055">
    <property type="entry name" value="ABC2_membrane_7"/>
    <property type="match status" value="1"/>
</dbReference>
<evidence type="ECO:0000256" key="5">
    <source>
        <dbReference type="ARBA" id="ARBA00023136"/>
    </source>
</evidence>
<feature type="domain" description="ABC transporter" evidence="6">
    <location>
        <begin position="54"/>
        <end position="186"/>
    </location>
</feature>
<dbReference type="PANTHER" id="PTHR48041:SF98">
    <property type="entry name" value="TRANSPORTER, PUTATIVE (EUROFUNG)-RELATED"/>
    <property type="match status" value="1"/>
</dbReference>
<evidence type="ECO:0000256" key="3">
    <source>
        <dbReference type="ARBA" id="ARBA00022692"/>
    </source>
</evidence>
<comment type="subcellular location">
    <subcellularLocation>
        <location evidence="1">Membrane</location>
        <topology evidence="1">Multi-pass membrane protein</topology>
    </subcellularLocation>
</comment>
<dbReference type="InterPro" id="IPR050352">
    <property type="entry name" value="ABCG_transporters"/>
</dbReference>
<keyword evidence="9" id="KW-1185">Reference proteome</keyword>
<sequence length="349" mass="38576">MDIFPSPSANGFEASPVSIGSVLSFRHLSYQVKVKQHRHSHSDPPALTSALLVDDVSLDIRAGELLAIMTTLLNLMSFRKQAMPGGSVFLNGNALNKKDMQELSMFVEQEDALIGVLTVRETVQLSLELFDPSLSKKEVYARVSRVLSAMGLSSCADQRVGTVISPGISGGQKRRLTAACAMVTLPTSAREVMMAIRTLAVAESIIVLVTIHQPSYEVLSQFTDVLLLAGGWTCFHGKVTEMEGFFERWGHPVTKFVSPAEHAMNCLNNDFSSTKTETTASMREFYLSHNSRQYTLELPKSGITNREPHFHSERLDIIMKRSLVLTRRSVKNYSRNLLAYGVRAGMYAG</sequence>
<dbReference type="AlphaFoldDB" id="A0AAV5A629"/>
<keyword evidence="4" id="KW-1133">Transmembrane helix</keyword>
<evidence type="ECO:0000256" key="2">
    <source>
        <dbReference type="ARBA" id="ARBA00022448"/>
    </source>
</evidence>